<name>A0A6J5U2M5_PRUAR</name>
<proteinExistence type="predicted"/>
<evidence type="ECO:0000313" key="3">
    <source>
        <dbReference type="Proteomes" id="UP000507222"/>
    </source>
</evidence>
<organism evidence="1 3">
    <name type="scientific">Prunus armeniaca</name>
    <name type="common">Apricot</name>
    <name type="synonym">Armeniaca vulgaris</name>
    <dbReference type="NCBI Taxonomy" id="36596"/>
    <lineage>
        <taxon>Eukaryota</taxon>
        <taxon>Viridiplantae</taxon>
        <taxon>Streptophyta</taxon>
        <taxon>Embryophyta</taxon>
        <taxon>Tracheophyta</taxon>
        <taxon>Spermatophyta</taxon>
        <taxon>Magnoliopsida</taxon>
        <taxon>eudicotyledons</taxon>
        <taxon>Gunneridae</taxon>
        <taxon>Pentapetalae</taxon>
        <taxon>rosids</taxon>
        <taxon>fabids</taxon>
        <taxon>Rosales</taxon>
        <taxon>Rosaceae</taxon>
        <taxon>Amygdaloideae</taxon>
        <taxon>Amygdaleae</taxon>
        <taxon>Prunus</taxon>
    </lineage>
</organism>
<dbReference type="EMBL" id="CAEKKB010000002">
    <property type="protein sequence ID" value="CAB4299251.1"/>
    <property type="molecule type" value="Genomic_DNA"/>
</dbReference>
<reference evidence="4" key="1">
    <citation type="journal article" date="2020" name="Genome Biol.">
        <title>Gamete binning: chromosome-level and haplotype-resolved genome assembly enabled by high-throughput single-cell sequencing of gamete genomes.</title>
        <authorList>
            <person name="Campoy J.A."/>
            <person name="Sun H."/>
            <person name="Goel M."/>
            <person name="Jiao W.-B."/>
            <person name="Folz-Donahue K."/>
            <person name="Wang N."/>
            <person name="Rubio M."/>
            <person name="Liu C."/>
            <person name="Kukat C."/>
            <person name="Ruiz D."/>
            <person name="Huettel B."/>
            <person name="Schneeberger K."/>
        </authorList>
    </citation>
    <scope>NUCLEOTIDE SEQUENCE [LARGE SCALE GENOMIC DNA]</scope>
    <source>
        <strain evidence="4">cv. Rojo Pasion</strain>
    </source>
</reference>
<gene>
    <name evidence="1" type="ORF">CURHAP_LOCUS13158</name>
    <name evidence="2" type="ORF">ORAREDHAP_LOCUS13070</name>
</gene>
<evidence type="ECO:0000313" key="1">
    <source>
        <dbReference type="EMBL" id="CAB4268788.1"/>
    </source>
</evidence>
<protein>
    <submittedName>
        <fullName evidence="1">Uncharacterized protein</fullName>
    </submittedName>
</protein>
<evidence type="ECO:0000313" key="4">
    <source>
        <dbReference type="Proteomes" id="UP000507245"/>
    </source>
</evidence>
<dbReference type="OrthoDB" id="978193at2759"/>
<accession>A0A6J5U2M5</accession>
<dbReference type="EMBL" id="CAEKDK010000002">
    <property type="protein sequence ID" value="CAB4268788.1"/>
    <property type="molecule type" value="Genomic_DNA"/>
</dbReference>
<sequence length="196" mass="22827">MSLWATLFFWLGKRFDCLLAAIYAIVDILTMQLNLIEDEHRPIVVEGPMGDNRQVRRFFLVGRLLTLKDFKVQFFMRTMKKLWSPRACVEICQLENGVKGVPLAYMERCTGKLIGDILGWFLETDSGRGEVRSRLVWIKYEKLPNYCYLCGICDHVLNQCSLRESVINHGEFKPFSPWLKAEVKEWLGEPEMDNLA</sequence>
<dbReference type="AlphaFoldDB" id="A0A6J5U2M5"/>
<dbReference type="Proteomes" id="UP000507245">
    <property type="component" value="Unassembled WGS sequence"/>
</dbReference>
<keyword evidence="4" id="KW-1185">Reference proteome</keyword>
<evidence type="ECO:0000313" key="2">
    <source>
        <dbReference type="EMBL" id="CAB4299251.1"/>
    </source>
</evidence>
<dbReference type="Proteomes" id="UP000507222">
    <property type="component" value="Unassembled WGS sequence"/>
</dbReference>
<reference evidence="1 3" key="2">
    <citation type="submission" date="2020-05" db="EMBL/GenBank/DDBJ databases">
        <authorList>
            <person name="Campoy J."/>
            <person name="Schneeberger K."/>
            <person name="Spophaly S."/>
        </authorList>
    </citation>
    <scope>NUCLEOTIDE SEQUENCE [LARGE SCALE GENOMIC DNA]</scope>
    <source>
        <strain evidence="1">PruArmRojPasFocal</strain>
    </source>
</reference>